<evidence type="ECO:0000259" key="8">
    <source>
        <dbReference type="PROSITE" id="PS50850"/>
    </source>
</evidence>
<keyword evidence="4 7" id="KW-0812">Transmembrane</keyword>
<feature type="domain" description="Major facilitator superfamily (MFS) profile" evidence="8">
    <location>
        <begin position="227"/>
        <end position="412"/>
    </location>
</feature>
<feature type="transmembrane region" description="Helical" evidence="7">
    <location>
        <begin position="71"/>
        <end position="91"/>
    </location>
</feature>
<feature type="transmembrane region" description="Helical" evidence="7">
    <location>
        <begin position="265"/>
        <end position="285"/>
    </location>
</feature>
<keyword evidence="10" id="KW-1185">Reference proteome</keyword>
<gene>
    <name evidence="9" type="ORF">ABT404_03985</name>
</gene>
<evidence type="ECO:0000256" key="7">
    <source>
        <dbReference type="SAM" id="Phobius"/>
    </source>
</evidence>
<evidence type="ECO:0000256" key="5">
    <source>
        <dbReference type="ARBA" id="ARBA00022989"/>
    </source>
</evidence>
<dbReference type="EMBL" id="JBEPEK010000016">
    <property type="protein sequence ID" value="MER7178642.1"/>
    <property type="molecule type" value="Genomic_DNA"/>
</dbReference>
<evidence type="ECO:0000256" key="6">
    <source>
        <dbReference type="ARBA" id="ARBA00023136"/>
    </source>
</evidence>
<feature type="transmembrane region" description="Helical" evidence="7">
    <location>
        <begin position="297"/>
        <end position="315"/>
    </location>
</feature>
<feature type="transmembrane region" description="Helical" evidence="7">
    <location>
        <begin position="137"/>
        <end position="157"/>
    </location>
</feature>
<feature type="transmembrane region" description="Helical" evidence="7">
    <location>
        <begin position="381"/>
        <end position="403"/>
    </location>
</feature>
<protein>
    <submittedName>
        <fullName evidence="9">MFS transporter</fullName>
    </submittedName>
</protein>
<dbReference type="RefSeq" id="WP_350777175.1">
    <property type="nucleotide sequence ID" value="NZ_JBEPEK010000016.1"/>
</dbReference>
<evidence type="ECO:0000256" key="3">
    <source>
        <dbReference type="ARBA" id="ARBA00022475"/>
    </source>
</evidence>
<dbReference type="PANTHER" id="PTHR23517">
    <property type="entry name" value="RESISTANCE PROTEIN MDTM, PUTATIVE-RELATED-RELATED"/>
    <property type="match status" value="1"/>
</dbReference>
<dbReference type="PANTHER" id="PTHR23517:SF2">
    <property type="entry name" value="MULTIDRUG RESISTANCE PROTEIN MDTH"/>
    <property type="match status" value="1"/>
</dbReference>
<proteinExistence type="predicted"/>
<dbReference type="Proteomes" id="UP001474181">
    <property type="component" value="Unassembled WGS sequence"/>
</dbReference>
<feature type="transmembrane region" description="Helical" evidence="7">
    <location>
        <begin position="39"/>
        <end position="59"/>
    </location>
</feature>
<feature type="transmembrane region" description="Helical" evidence="7">
    <location>
        <begin position="228"/>
        <end position="245"/>
    </location>
</feature>
<dbReference type="Gene3D" id="1.20.1250.20">
    <property type="entry name" value="MFS general substrate transporter like domains"/>
    <property type="match status" value="1"/>
</dbReference>
<feature type="transmembrane region" description="Helical" evidence="7">
    <location>
        <begin position="356"/>
        <end position="375"/>
    </location>
</feature>
<evidence type="ECO:0000313" key="9">
    <source>
        <dbReference type="EMBL" id="MER7178642.1"/>
    </source>
</evidence>
<dbReference type="Pfam" id="PF07690">
    <property type="entry name" value="MFS_1"/>
    <property type="match status" value="1"/>
</dbReference>
<dbReference type="InterPro" id="IPR036259">
    <property type="entry name" value="MFS_trans_sf"/>
</dbReference>
<evidence type="ECO:0000313" key="10">
    <source>
        <dbReference type="Proteomes" id="UP001474181"/>
    </source>
</evidence>
<evidence type="ECO:0000256" key="4">
    <source>
        <dbReference type="ARBA" id="ARBA00022692"/>
    </source>
</evidence>
<reference evidence="9 10" key="1">
    <citation type="submission" date="2024-06" db="EMBL/GenBank/DDBJ databases">
        <title>The Natural Products Discovery Center: Release of the First 8490 Sequenced Strains for Exploring Actinobacteria Biosynthetic Diversity.</title>
        <authorList>
            <person name="Kalkreuter E."/>
            <person name="Kautsar S.A."/>
            <person name="Yang D."/>
            <person name="Bader C.D."/>
            <person name="Teijaro C.N."/>
            <person name="Fluegel L."/>
            <person name="Davis C.M."/>
            <person name="Simpson J.R."/>
            <person name="Lauterbach L."/>
            <person name="Steele A.D."/>
            <person name="Gui C."/>
            <person name="Meng S."/>
            <person name="Li G."/>
            <person name="Viehrig K."/>
            <person name="Ye F."/>
            <person name="Su P."/>
            <person name="Kiefer A.F."/>
            <person name="Nichols A."/>
            <person name="Cepeda A.J."/>
            <person name="Yan W."/>
            <person name="Fan B."/>
            <person name="Jiang Y."/>
            <person name="Adhikari A."/>
            <person name="Zheng C.-J."/>
            <person name="Schuster L."/>
            <person name="Cowan T.M."/>
            <person name="Smanski M.J."/>
            <person name="Chevrette M.G."/>
            <person name="De Carvalho L.P.S."/>
            <person name="Shen B."/>
        </authorList>
    </citation>
    <scope>NUCLEOTIDE SEQUENCE [LARGE SCALE GENOMIC DNA]</scope>
    <source>
        <strain evidence="9 10">NPDC000234</strain>
    </source>
</reference>
<keyword evidence="5 7" id="KW-1133">Transmembrane helix</keyword>
<name>A0ABV1WP76_9ACTN</name>
<accession>A0ABV1WP76</accession>
<comment type="subcellular location">
    <subcellularLocation>
        <location evidence="1">Cell membrane</location>
        <topology evidence="1">Multi-pass membrane protein</topology>
    </subcellularLocation>
</comment>
<sequence length="412" mass="43335">MSAGAVAWVAIAIFAQESVWNFYEAQVPAQLREYLSSATLIGLIMGMDTAFGVFVQPVMGHFSDLRARHRFGRWPIIVVGACLAAIPFALIPWATSLPALMMCIVCFGLTANAFKGVTETLVSDYVAAGDRSKAQGFIKAGVSLTIVVSSLISLLVVDHSLKAAFAIPPLVMLIAIGLAGWFLGRDHARRRLPSQDEAEPGPAAHGLDESASPWAVIKDVVRDPSRSRLLLMVGIFCFAGMWSALRAMATPYGIEVLGMSRGQAGAIALPGAIAFLVAVVPIAYLSSRVGQVRAIRYGVALFVVGLLTGFAAPNAPMTAAAMAISSVGYAVFAVNALVALWNLAPNDRVLGTYTGLYTIASASGISLGPALLGITVDLTGWRFMLLNAAVFAAITFAVFTSLARRTAAARTA</sequence>
<organism evidence="9 10">
    <name type="scientific">Streptomyces hyaluromycini</name>
    <dbReference type="NCBI Taxonomy" id="1377993"/>
    <lineage>
        <taxon>Bacteria</taxon>
        <taxon>Bacillati</taxon>
        <taxon>Actinomycetota</taxon>
        <taxon>Actinomycetes</taxon>
        <taxon>Kitasatosporales</taxon>
        <taxon>Streptomycetaceae</taxon>
        <taxon>Streptomyces</taxon>
    </lineage>
</organism>
<evidence type="ECO:0000256" key="1">
    <source>
        <dbReference type="ARBA" id="ARBA00004651"/>
    </source>
</evidence>
<dbReference type="SUPFAM" id="SSF103473">
    <property type="entry name" value="MFS general substrate transporter"/>
    <property type="match status" value="1"/>
</dbReference>
<comment type="caution">
    <text evidence="9">The sequence shown here is derived from an EMBL/GenBank/DDBJ whole genome shotgun (WGS) entry which is preliminary data.</text>
</comment>
<dbReference type="InterPro" id="IPR011701">
    <property type="entry name" value="MFS"/>
</dbReference>
<dbReference type="PROSITE" id="PS50850">
    <property type="entry name" value="MFS"/>
    <property type="match status" value="1"/>
</dbReference>
<dbReference type="InterPro" id="IPR050171">
    <property type="entry name" value="MFS_Transporters"/>
</dbReference>
<feature type="transmembrane region" description="Helical" evidence="7">
    <location>
        <begin position="163"/>
        <end position="183"/>
    </location>
</feature>
<dbReference type="InterPro" id="IPR020846">
    <property type="entry name" value="MFS_dom"/>
</dbReference>
<keyword evidence="2" id="KW-0813">Transport</keyword>
<evidence type="ECO:0000256" key="2">
    <source>
        <dbReference type="ARBA" id="ARBA00022448"/>
    </source>
</evidence>
<keyword evidence="6 7" id="KW-0472">Membrane</keyword>
<feature type="transmembrane region" description="Helical" evidence="7">
    <location>
        <begin position="321"/>
        <end position="344"/>
    </location>
</feature>
<keyword evidence="3" id="KW-1003">Cell membrane</keyword>